<proteinExistence type="predicted"/>
<name>A0AAN9T201_PSOTE</name>
<dbReference type="AlphaFoldDB" id="A0AAN9T201"/>
<protein>
    <submittedName>
        <fullName evidence="1">Uncharacterized protein</fullName>
    </submittedName>
</protein>
<gene>
    <name evidence="1" type="ORF">VNO78_06406</name>
</gene>
<evidence type="ECO:0000313" key="2">
    <source>
        <dbReference type="Proteomes" id="UP001386955"/>
    </source>
</evidence>
<sequence>MCKRGDLSFGHKQDFLAMSVRSRQPGCTCSNQPGSTKRVHCVYMVPKMSHGNQEVLRRALTRPPKRIDFRCLNFRPWFEYVKLFCKHCNSDSVNVLVAVTTNFTVTGQIVTESSCSILSGSALAITYVTDYTRPSPCSTRLNTQCFCISNL</sequence>
<organism evidence="1 2">
    <name type="scientific">Psophocarpus tetragonolobus</name>
    <name type="common">Winged bean</name>
    <name type="synonym">Dolichos tetragonolobus</name>
    <dbReference type="NCBI Taxonomy" id="3891"/>
    <lineage>
        <taxon>Eukaryota</taxon>
        <taxon>Viridiplantae</taxon>
        <taxon>Streptophyta</taxon>
        <taxon>Embryophyta</taxon>
        <taxon>Tracheophyta</taxon>
        <taxon>Spermatophyta</taxon>
        <taxon>Magnoliopsida</taxon>
        <taxon>eudicotyledons</taxon>
        <taxon>Gunneridae</taxon>
        <taxon>Pentapetalae</taxon>
        <taxon>rosids</taxon>
        <taxon>fabids</taxon>
        <taxon>Fabales</taxon>
        <taxon>Fabaceae</taxon>
        <taxon>Papilionoideae</taxon>
        <taxon>50 kb inversion clade</taxon>
        <taxon>NPAAA clade</taxon>
        <taxon>indigoferoid/millettioid clade</taxon>
        <taxon>Phaseoleae</taxon>
        <taxon>Psophocarpus</taxon>
    </lineage>
</organism>
<reference evidence="1 2" key="1">
    <citation type="submission" date="2024-01" db="EMBL/GenBank/DDBJ databases">
        <title>The genomes of 5 underutilized Papilionoideae crops provide insights into root nodulation and disease resistanc.</title>
        <authorList>
            <person name="Jiang F."/>
        </authorList>
    </citation>
    <scope>NUCLEOTIDE SEQUENCE [LARGE SCALE GENOMIC DNA]</scope>
    <source>
        <strain evidence="1">DUOXIRENSHENG_FW03</strain>
        <tissue evidence="1">Leaves</tissue>
    </source>
</reference>
<evidence type="ECO:0000313" key="1">
    <source>
        <dbReference type="EMBL" id="KAK7405207.1"/>
    </source>
</evidence>
<dbReference type="Proteomes" id="UP001386955">
    <property type="component" value="Unassembled WGS sequence"/>
</dbReference>
<accession>A0AAN9T201</accession>
<dbReference type="EMBL" id="JAYMYS010000002">
    <property type="protein sequence ID" value="KAK7405207.1"/>
    <property type="molecule type" value="Genomic_DNA"/>
</dbReference>
<keyword evidence="2" id="KW-1185">Reference proteome</keyword>
<comment type="caution">
    <text evidence="1">The sequence shown here is derived from an EMBL/GenBank/DDBJ whole genome shotgun (WGS) entry which is preliminary data.</text>
</comment>